<feature type="domain" description="N-acetyltransferase" evidence="3">
    <location>
        <begin position="152"/>
        <end position="306"/>
    </location>
</feature>
<evidence type="ECO:0000313" key="5">
    <source>
        <dbReference type="Proteomes" id="UP001595699"/>
    </source>
</evidence>
<evidence type="ECO:0000256" key="1">
    <source>
        <dbReference type="ARBA" id="ARBA00022679"/>
    </source>
</evidence>
<keyword evidence="2 4" id="KW-0012">Acyltransferase</keyword>
<dbReference type="CDD" id="cd04301">
    <property type="entry name" value="NAT_SF"/>
    <property type="match status" value="1"/>
</dbReference>
<dbReference type="EMBL" id="JBHRZH010000015">
    <property type="protein sequence ID" value="MFC3762489.1"/>
    <property type="molecule type" value="Genomic_DNA"/>
</dbReference>
<dbReference type="InterPro" id="IPR016181">
    <property type="entry name" value="Acyl_CoA_acyltransferase"/>
</dbReference>
<dbReference type="GO" id="GO:0016746">
    <property type="term" value="F:acyltransferase activity"/>
    <property type="evidence" value="ECO:0007669"/>
    <property type="project" value="UniProtKB-KW"/>
</dbReference>
<dbReference type="SUPFAM" id="SSF55729">
    <property type="entry name" value="Acyl-CoA N-acyltransferases (Nat)"/>
    <property type="match status" value="2"/>
</dbReference>
<proteinExistence type="predicted"/>
<dbReference type="EC" id="2.3.1.-" evidence="4"/>
<accession>A0ABV7YEK6</accession>
<dbReference type="PROSITE" id="PS51186">
    <property type="entry name" value="GNAT"/>
    <property type="match status" value="1"/>
</dbReference>
<organism evidence="4 5">
    <name type="scientific">Tenggerimyces flavus</name>
    <dbReference type="NCBI Taxonomy" id="1708749"/>
    <lineage>
        <taxon>Bacteria</taxon>
        <taxon>Bacillati</taxon>
        <taxon>Actinomycetota</taxon>
        <taxon>Actinomycetes</taxon>
        <taxon>Propionibacteriales</taxon>
        <taxon>Nocardioidaceae</taxon>
        <taxon>Tenggerimyces</taxon>
    </lineage>
</organism>
<dbReference type="Pfam" id="PF13508">
    <property type="entry name" value="Acetyltransf_7"/>
    <property type="match status" value="1"/>
</dbReference>
<keyword evidence="5" id="KW-1185">Reference proteome</keyword>
<evidence type="ECO:0000256" key="2">
    <source>
        <dbReference type="ARBA" id="ARBA00023315"/>
    </source>
</evidence>
<dbReference type="Proteomes" id="UP001595699">
    <property type="component" value="Unassembled WGS sequence"/>
</dbReference>
<dbReference type="InterPro" id="IPR000182">
    <property type="entry name" value="GNAT_dom"/>
</dbReference>
<sequence length="306" mass="34005">MSSIEIRPFHRGDREQLTHLVNAHLQAVVPGVSVSVSTVLSQLESEPAEFIEDPWVAERVTLVAFQRQRLVAAAHLQRYASDERVGKDYRDAGVLRWLVCWAPESPWADAAAVGDQLAAACLAQLVRWQVRVRYADGSLPAPACYGVPEQWPHVRAIYERAGFKHTGDTELVLLARVPDLRTWSECQDIKTLGQAEIRRSVGVNGTRFTAVLEGAEAGYLEVESLADGERLARLAGWADVGNLFVQKEFRRKGVATRLFGAAAEWLSLGRVERLLTYAAPDDTAELALYERLGFVQLTRTARGWSL</sequence>
<keyword evidence="1 4" id="KW-0808">Transferase</keyword>
<evidence type="ECO:0000313" key="4">
    <source>
        <dbReference type="EMBL" id="MFC3762489.1"/>
    </source>
</evidence>
<comment type="caution">
    <text evidence="4">The sequence shown here is derived from an EMBL/GenBank/DDBJ whole genome shotgun (WGS) entry which is preliminary data.</text>
</comment>
<protein>
    <submittedName>
        <fullName evidence="4">GNAT family N-acetyltransferase</fullName>
        <ecNumber evidence="4">2.3.1.-</ecNumber>
    </submittedName>
</protein>
<dbReference type="PANTHER" id="PTHR43877">
    <property type="entry name" value="AMINOALKYLPHOSPHONATE N-ACETYLTRANSFERASE-RELATED-RELATED"/>
    <property type="match status" value="1"/>
</dbReference>
<dbReference type="RefSeq" id="WP_205118781.1">
    <property type="nucleotide sequence ID" value="NZ_JAFBCM010000001.1"/>
</dbReference>
<dbReference type="InterPro" id="IPR050832">
    <property type="entry name" value="Bact_Acetyltransf"/>
</dbReference>
<reference evidence="5" key="1">
    <citation type="journal article" date="2019" name="Int. J. Syst. Evol. Microbiol.">
        <title>The Global Catalogue of Microorganisms (GCM) 10K type strain sequencing project: providing services to taxonomists for standard genome sequencing and annotation.</title>
        <authorList>
            <consortium name="The Broad Institute Genomics Platform"/>
            <consortium name="The Broad Institute Genome Sequencing Center for Infectious Disease"/>
            <person name="Wu L."/>
            <person name="Ma J."/>
        </authorList>
    </citation>
    <scope>NUCLEOTIDE SEQUENCE [LARGE SCALE GENOMIC DNA]</scope>
    <source>
        <strain evidence="5">CGMCC 4.7241</strain>
    </source>
</reference>
<gene>
    <name evidence="4" type="ORF">ACFOUW_16730</name>
</gene>
<evidence type="ECO:0000259" key="3">
    <source>
        <dbReference type="PROSITE" id="PS51186"/>
    </source>
</evidence>
<name>A0ABV7YEK6_9ACTN</name>
<dbReference type="Gene3D" id="3.40.630.30">
    <property type="match status" value="2"/>
</dbReference>